<organism evidence="2 3">
    <name type="scientific">Larsenimonas suaedae</name>
    <dbReference type="NCBI Taxonomy" id="1851019"/>
    <lineage>
        <taxon>Bacteria</taxon>
        <taxon>Pseudomonadati</taxon>
        <taxon>Pseudomonadota</taxon>
        <taxon>Gammaproteobacteria</taxon>
        <taxon>Oceanospirillales</taxon>
        <taxon>Halomonadaceae</taxon>
        <taxon>Larsenimonas</taxon>
    </lineage>
</organism>
<dbReference type="InterPro" id="IPR011008">
    <property type="entry name" value="Dimeric_a/b-barrel"/>
</dbReference>
<keyword evidence="2" id="KW-0503">Monooxygenase</keyword>
<evidence type="ECO:0000313" key="2">
    <source>
        <dbReference type="EMBL" id="MDR5895458.1"/>
    </source>
</evidence>
<dbReference type="RefSeq" id="WP_251591346.1">
    <property type="nucleotide sequence ID" value="NZ_JAMLJI010000001.1"/>
</dbReference>
<dbReference type="EMBL" id="JARWAO010000002">
    <property type="protein sequence ID" value="MDR5895458.1"/>
    <property type="molecule type" value="Genomic_DNA"/>
</dbReference>
<name>A0ABU1GTW9_9GAMM</name>
<keyword evidence="2" id="KW-0560">Oxidoreductase</keyword>
<evidence type="ECO:0000313" key="3">
    <source>
        <dbReference type="Proteomes" id="UP001269375"/>
    </source>
</evidence>
<dbReference type="Gene3D" id="3.30.70.100">
    <property type="match status" value="1"/>
</dbReference>
<dbReference type="PROSITE" id="PS51725">
    <property type="entry name" value="ABM"/>
    <property type="match status" value="1"/>
</dbReference>
<dbReference type="GO" id="GO:0004497">
    <property type="term" value="F:monooxygenase activity"/>
    <property type="evidence" value="ECO:0007669"/>
    <property type="project" value="UniProtKB-KW"/>
</dbReference>
<accession>A0ABU1GTW9</accession>
<comment type="caution">
    <text evidence="2">The sequence shown here is derived from an EMBL/GenBank/DDBJ whole genome shotgun (WGS) entry which is preliminary data.</text>
</comment>
<protein>
    <submittedName>
        <fullName evidence="2">Antibiotic biosynthesis monooxygenase</fullName>
    </submittedName>
</protein>
<dbReference type="Proteomes" id="UP001269375">
    <property type="component" value="Unassembled WGS sequence"/>
</dbReference>
<dbReference type="Pfam" id="PF03992">
    <property type="entry name" value="ABM"/>
    <property type="match status" value="1"/>
</dbReference>
<sequence length="100" mass="11024">MSTSAVIMTQRYTVASDALDDFLAMARHDADESLAFEIGCEQFELDTAGDGDTVVTLTARFTDRAAFEHHTHMPHYLPYRDGVNAMLTAPLEHHVEPASA</sequence>
<gene>
    <name evidence="2" type="ORF">QC825_05165</name>
</gene>
<dbReference type="InterPro" id="IPR007138">
    <property type="entry name" value="ABM_dom"/>
</dbReference>
<dbReference type="SUPFAM" id="SSF54909">
    <property type="entry name" value="Dimeric alpha+beta barrel"/>
    <property type="match status" value="1"/>
</dbReference>
<evidence type="ECO:0000259" key="1">
    <source>
        <dbReference type="PROSITE" id="PS51725"/>
    </source>
</evidence>
<feature type="domain" description="ABM" evidence="1">
    <location>
        <begin position="6"/>
        <end position="95"/>
    </location>
</feature>
<proteinExistence type="predicted"/>
<keyword evidence="3" id="KW-1185">Reference proteome</keyword>
<reference evidence="2 3" key="1">
    <citation type="submission" date="2023-04" db="EMBL/GenBank/DDBJ databases">
        <title>A long-awaited taxogenomic arrangement of the family Halomonadaceae.</title>
        <authorList>
            <person name="De La Haba R."/>
            <person name="Chuvochina M."/>
            <person name="Wittouck S."/>
            <person name="Arahal D.R."/>
            <person name="Sanchez-Porro C."/>
            <person name="Hugenholtz P."/>
            <person name="Ventosa A."/>
        </authorList>
    </citation>
    <scope>NUCLEOTIDE SEQUENCE [LARGE SCALE GENOMIC DNA]</scope>
    <source>
        <strain evidence="2 3">DSM 22428</strain>
    </source>
</reference>